<gene>
    <name evidence="1" type="ORF">M9R32_10510</name>
</gene>
<dbReference type="AlphaFoldDB" id="A0A9X3RDY0"/>
<dbReference type="Proteomes" id="UP001152173">
    <property type="component" value="Unassembled WGS sequence"/>
</dbReference>
<evidence type="ECO:0000313" key="1">
    <source>
        <dbReference type="EMBL" id="MCZ8537614.1"/>
    </source>
</evidence>
<dbReference type="RefSeq" id="WP_269926708.1">
    <property type="nucleotide sequence ID" value="NZ_JAMKBJ010000008.1"/>
</dbReference>
<organism evidence="1 2">
    <name type="scientific">Paenisporosarcina quisquiliarum</name>
    <dbReference type="NCBI Taxonomy" id="365346"/>
    <lineage>
        <taxon>Bacteria</taxon>
        <taxon>Bacillati</taxon>
        <taxon>Bacillota</taxon>
        <taxon>Bacilli</taxon>
        <taxon>Bacillales</taxon>
        <taxon>Caryophanaceae</taxon>
        <taxon>Paenisporosarcina</taxon>
    </lineage>
</organism>
<accession>A0A9X3RDY0</accession>
<name>A0A9X3RDY0_9BACL</name>
<dbReference type="EMBL" id="JAMKBJ010000008">
    <property type="protein sequence ID" value="MCZ8537614.1"/>
    <property type="molecule type" value="Genomic_DNA"/>
</dbReference>
<proteinExistence type="predicted"/>
<evidence type="ECO:0000313" key="2">
    <source>
        <dbReference type="Proteomes" id="UP001152173"/>
    </source>
</evidence>
<sequence length="123" mass="14109">MKKWIIPVVILCLIAVNAALSTKFHYPELPFTNKTKQEVATLATSSELPLSKVTQQDGYVWLVTDDSLDVAVDSLKQRMKKNGWNFVEQYGSSYLFEKNNEKVFIESEQWTGNFLLFQLPLGF</sequence>
<keyword evidence="2" id="KW-1185">Reference proteome</keyword>
<reference evidence="1" key="1">
    <citation type="submission" date="2022-05" db="EMBL/GenBank/DDBJ databases">
        <authorList>
            <person name="Colautti A."/>
            <person name="Iacumin L."/>
        </authorList>
    </citation>
    <scope>NUCLEOTIDE SEQUENCE</scope>
    <source>
        <strain evidence="1">SK 55</strain>
    </source>
</reference>
<protein>
    <submittedName>
        <fullName evidence="1">Uncharacterized protein</fullName>
    </submittedName>
</protein>
<comment type="caution">
    <text evidence="1">The sequence shown here is derived from an EMBL/GenBank/DDBJ whole genome shotgun (WGS) entry which is preliminary data.</text>
</comment>